<dbReference type="PROSITE" id="PS00818">
    <property type="entry name" value="DPS_1"/>
    <property type="match status" value="1"/>
</dbReference>
<evidence type="ECO:0000313" key="6">
    <source>
        <dbReference type="Proteomes" id="UP000778951"/>
    </source>
</evidence>
<dbReference type="RefSeq" id="WP_167695551.1">
    <property type="nucleotide sequence ID" value="NZ_CP118181.1"/>
</dbReference>
<dbReference type="PIRSF" id="PIRSF005900">
    <property type="entry name" value="Dps"/>
    <property type="match status" value="1"/>
</dbReference>
<dbReference type="CDD" id="cd01043">
    <property type="entry name" value="DPS"/>
    <property type="match status" value="1"/>
</dbReference>
<reference evidence="5" key="1">
    <citation type="submission" date="2020-03" db="EMBL/GenBank/DDBJ databases">
        <title>Spirochaetal bacteria isolated from arthropods constitute a novel genus Entomospira genus novum within the order Spirochaetales.</title>
        <authorList>
            <person name="Grana-Miraglia L."/>
            <person name="Sikutova S."/>
            <person name="Fingerle V."/>
            <person name="Sing A."/>
            <person name="Castillo-Ramirez S."/>
            <person name="Margos G."/>
            <person name="Rudolf I."/>
        </authorList>
    </citation>
    <scope>NUCLEOTIDE SEQUENCE</scope>
    <source>
        <strain evidence="5">BR149</strain>
    </source>
</reference>
<evidence type="ECO:0000256" key="1">
    <source>
        <dbReference type="ARBA" id="ARBA00009497"/>
    </source>
</evidence>
<dbReference type="SUPFAM" id="SSF47240">
    <property type="entry name" value="Ferritin-like"/>
    <property type="match status" value="1"/>
</dbReference>
<dbReference type="PANTHER" id="PTHR42932">
    <property type="entry name" value="GENERAL STRESS PROTEIN 20U"/>
    <property type="match status" value="1"/>
</dbReference>
<dbReference type="InterPro" id="IPR002177">
    <property type="entry name" value="DPS_DNA-bd"/>
</dbReference>
<dbReference type="InterPro" id="IPR023188">
    <property type="entry name" value="DPS_DNA-bd_CS"/>
</dbReference>
<dbReference type="InterPro" id="IPR012347">
    <property type="entry name" value="Ferritin-like"/>
</dbReference>
<proteinExistence type="inferred from homology"/>
<evidence type="ECO:0000259" key="4">
    <source>
        <dbReference type="Pfam" id="PF00210"/>
    </source>
</evidence>
<dbReference type="InterPro" id="IPR008331">
    <property type="entry name" value="Ferritin_DPS_dom"/>
</dbReference>
<keyword evidence="6" id="KW-1185">Reference proteome</keyword>
<dbReference type="Proteomes" id="UP000778951">
    <property type="component" value="Unassembled WGS sequence"/>
</dbReference>
<evidence type="ECO:0000256" key="3">
    <source>
        <dbReference type="SAM" id="Coils"/>
    </source>
</evidence>
<dbReference type="GO" id="GO:0016722">
    <property type="term" value="F:oxidoreductase activity, acting on metal ions"/>
    <property type="evidence" value="ECO:0007669"/>
    <property type="project" value="InterPro"/>
</dbReference>
<keyword evidence="3" id="KW-0175">Coiled coil</keyword>
<evidence type="ECO:0000256" key="2">
    <source>
        <dbReference type="RuleBase" id="RU003875"/>
    </source>
</evidence>
<accession>A0A968GF49</accession>
<dbReference type="PANTHER" id="PTHR42932:SF1">
    <property type="entry name" value="GENERAL STRESS PROTEIN 20U"/>
    <property type="match status" value="1"/>
</dbReference>
<protein>
    <submittedName>
        <fullName evidence="5">DNA starvation/stationary phase protection protein</fullName>
    </submittedName>
</protein>
<dbReference type="EMBL" id="JAATLM010000001">
    <property type="protein sequence ID" value="NIZ69461.1"/>
    <property type="molecule type" value="Genomic_DNA"/>
</dbReference>
<evidence type="ECO:0000313" key="5">
    <source>
        <dbReference type="EMBL" id="NIZ69461.1"/>
    </source>
</evidence>
<comment type="caution">
    <text evidence="5">The sequence shown here is derived from an EMBL/GenBank/DDBJ whole genome shotgun (WGS) entry which is preliminary data.</text>
</comment>
<comment type="similarity">
    <text evidence="1 2">Belongs to the Dps family.</text>
</comment>
<dbReference type="Gene3D" id="1.20.1260.10">
    <property type="match status" value="1"/>
</dbReference>
<name>A0A968GF49_9SPIO</name>
<dbReference type="GO" id="GO:0008199">
    <property type="term" value="F:ferric iron binding"/>
    <property type="evidence" value="ECO:0007669"/>
    <property type="project" value="InterPro"/>
</dbReference>
<dbReference type="AlphaFoldDB" id="A0A968GF49"/>
<feature type="domain" description="Ferritin/DPS" evidence="4">
    <location>
        <begin position="4"/>
        <end position="142"/>
    </location>
</feature>
<dbReference type="Pfam" id="PF00210">
    <property type="entry name" value="Ferritin"/>
    <property type="match status" value="1"/>
</dbReference>
<feature type="coiled-coil region" evidence="3">
    <location>
        <begin position="95"/>
        <end position="122"/>
    </location>
</feature>
<dbReference type="InterPro" id="IPR009078">
    <property type="entry name" value="Ferritin-like_SF"/>
</dbReference>
<organism evidence="5 6">
    <name type="scientific">Entomospira culicis</name>
    <dbReference type="NCBI Taxonomy" id="2719989"/>
    <lineage>
        <taxon>Bacteria</taxon>
        <taxon>Pseudomonadati</taxon>
        <taxon>Spirochaetota</taxon>
        <taxon>Spirochaetia</taxon>
        <taxon>Spirochaetales</taxon>
        <taxon>Spirochaetaceae</taxon>
        <taxon>Entomospira</taxon>
    </lineage>
</organism>
<dbReference type="PRINTS" id="PR01346">
    <property type="entry name" value="HELNAPAPROT"/>
</dbReference>
<sequence>MSTIDLLNQQVANLNLFYTKLHHYHWYVKGATFFELHAKFEELYTAITAYYDEIAERILMRGGSPISTLKESLAKSSLKEATGGEDATTMVRQVIADLQQMVDEYKVILEHAQQEADEVTADLILGISKDLQKEIWMLTTLLK</sequence>
<gene>
    <name evidence="5" type="ORF">HCT48_04435</name>
</gene>